<dbReference type="AlphaFoldDB" id="A0A8X6S3C6"/>
<accession>A0A8X6S3C6</accession>
<proteinExistence type="predicted"/>
<evidence type="ECO:0000313" key="2">
    <source>
        <dbReference type="Proteomes" id="UP000887159"/>
    </source>
</evidence>
<name>A0A8X6S3C6_TRICX</name>
<organism evidence="1 2">
    <name type="scientific">Trichonephila clavipes</name>
    <name type="common">Golden silk orbweaver</name>
    <name type="synonym">Nephila clavipes</name>
    <dbReference type="NCBI Taxonomy" id="2585209"/>
    <lineage>
        <taxon>Eukaryota</taxon>
        <taxon>Metazoa</taxon>
        <taxon>Ecdysozoa</taxon>
        <taxon>Arthropoda</taxon>
        <taxon>Chelicerata</taxon>
        <taxon>Arachnida</taxon>
        <taxon>Araneae</taxon>
        <taxon>Araneomorphae</taxon>
        <taxon>Entelegynae</taxon>
        <taxon>Araneoidea</taxon>
        <taxon>Nephilidae</taxon>
        <taxon>Trichonephila</taxon>
    </lineage>
</organism>
<dbReference type="Proteomes" id="UP000887159">
    <property type="component" value="Unassembled WGS sequence"/>
</dbReference>
<evidence type="ECO:0000313" key="1">
    <source>
        <dbReference type="EMBL" id="GFY01266.1"/>
    </source>
</evidence>
<protein>
    <submittedName>
        <fullName evidence="1">Uncharacterized protein</fullName>
    </submittedName>
</protein>
<keyword evidence="2" id="KW-1185">Reference proteome</keyword>
<comment type="caution">
    <text evidence="1">The sequence shown here is derived from an EMBL/GenBank/DDBJ whole genome shotgun (WGS) entry which is preliminary data.</text>
</comment>
<reference evidence="1" key="1">
    <citation type="submission" date="2020-08" db="EMBL/GenBank/DDBJ databases">
        <title>Multicomponent nature underlies the extraordinary mechanical properties of spider dragline silk.</title>
        <authorList>
            <person name="Kono N."/>
            <person name="Nakamura H."/>
            <person name="Mori M."/>
            <person name="Yoshida Y."/>
            <person name="Ohtoshi R."/>
            <person name="Malay A.D."/>
            <person name="Moran D.A.P."/>
            <person name="Tomita M."/>
            <person name="Numata K."/>
            <person name="Arakawa K."/>
        </authorList>
    </citation>
    <scope>NUCLEOTIDE SEQUENCE</scope>
</reference>
<sequence length="110" mass="12491">MDNLEFGYKKLDAVISINIAHRGQPQCKSRWFSQRNAIFWFVEAYDSPKKVIPSIPISEGPIDRLSIDGVLFSDPCWCTLELFAPQLPFVRRAAHLSGHNFIPPPSRHGV</sequence>
<gene>
    <name evidence="1" type="ORF">TNCV_5077331</name>
</gene>
<dbReference type="EMBL" id="BMAU01021225">
    <property type="protein sequence ID" value="GFY01266.1"/>
    <property type="molecule type" value="Genomic_DNA"/>
</dbReference>